<evidence type="ECO:0000313" key="2">
    <source>
        <dbReference type="EMBL" id="ABC76255.1"/>
    </source>
</evidence>
<dbReference type="eggNOG" id="COG0236">
    <property type="taxonomic scope" value="Bacteria"/>
</dbReference>
<dbReference type="InterPro" id="IPR036736">
    <property type="entry name" value="ACP-like_sf"/>
</dbReference>
<accession>Q2LPP9</accession>
<feature type="domain" description="Carrier" evidence="1">
    <location>
        <begin position="4"/>
        <end position="82"/>
    </location>
</feature>
<keyword evidence="3" id="KW-1185">Reference proteome</keyword>
<dbReference type="InterPro" id="IPR009081">
    <property type="entry name" value="PP-bd_ACP"/>
</dbReference>
<dbReference type="PROSITE" id="PS50075">
    <property type="entry name" value="CARRIER"/>
    <property type="match status" value="1"/>
</dbReference>
<sequence length="84" mass="9326">MDMVDKLKIREFIQTEIMKKGDLSGVKDSDSLIESGIIDSLGIQILLEYLEKSFSVSISDDELVPENFESIDAIAEFIGKKQAG</sequence>
<proteinExistence type="predicted"/>
<dbReference type="EMBL" id="CP000252">
    <property type="protein sequence ID" value="ABC76255.1"/>
    <property type="molecule type" value="Genomic_DNA"/>
</dbReference>
<organism evidence="2 3">
    <name type="scientific">Syntrophus aciditrophicus (strain SB)</name>
    <dbReference type="NCBI Taxonomy" id="56780"/>
    <lineage>
        <taxon>Bacteria</taxon>
        <taxon>Pseudomonadati</taxon>
        <taxon>Thermodesulfobacteriota</taxon>
        <taxon>Syntrophia</taxon>
        <taxon>Syntrophales</taxon>
        <taxon>Syntrophaceae</taxon>
        <taxon>Syntrophus</taxon>
    </lineage>
</organism>
<dbReference type="KEGG" id="sat:SYN_01151"/>
<gene>
    <name evidence="2" type="ORF">SYN_01151</name>
</gene>
<dbReference type="AlphaFoldDB" id="Q2LPP9"/>
<evidence type="ECO:0000259" key="1">
    <source>
        <dbReference type="PROSITE" id="PS50075"/>
    </source>
</evidence>
<name>Q2LPP9_SYNAS</name>
<dbReference type="Proteomes" id="UP000001933">
    <property type="component" value="Chromosome"/>
</dbReference>
<dbReference type="Pfam" id="PF00550">
    <property type="entry name" value="PP-binding"/>
    <property type="match status" value="1"/>
</dbReference>
<protein>
    <submittedName>
        <fullName evidence="2">Acyl carrier protein</fullName>
    </submittedName>
</protein>
<dbReference type="SUPFAM" id="SSF47336">
    <property type="entry name" value="ACP-like"/>
    <property type="match status" value="1"/>
</dbReference>
<dbReference type="Gene3D" id="1.10.1200.10">
    <property type="entry name" value="ACP-like"/>
    <property type="match status" value="1"/>
</dbReference>
<reference evidence="2 3" key="1">
    <citation type="journal article" date="2007" name="Proc. Natl. Acad. Sci. U.S.A.">
        <title>The genome of Syntrophus aciditrophicus: life at the thermodynamic limit of microbial growth.</title>
        <authorList>
            <person name="McInerney M.J."/>
            <person name="Rohlin L."/>
            <person name="Mouttaki H."/>
            <person name="Kim U."/>
            <person name="Krupp R.S."/>
            <person name="Rios-Hernandez L."/>
            <person name="Sieber J."/>
            <person name="Struchtemeyer C.G."/>
            <person name="Bhattacharyya A."/>
            <person name="Campbell J.W."/>
            <person name="Gunsalus R.P."/>
        </authorList>
    </citation>
    <scope>NUCLEOTIDE SEQUENCE [LARGE SCALE GENOMIC DNA]</scope>
    <source>
        <strain evidence="2 3">SB</strain>
    </source>
</reference>
<dbReference type="InParanoid" id="Q2LPP9"/>
<evidence type="ECO:0000313" key="3">
    <source>
        <dbReference type="Proteomes" id="UP000001933"/>
    </source>
</evidence>
<dbReference type="STRING" id="56780.SYN_01151"/>
<dbReference type="HOGENOM" id="CLU_108696_16_0_7"/>